<organism evidence="4 5">
    <name type="scientific">Jatrophihabitans cynanchi</name>
    <dbReference type="NCBI Taxonomy" id="2944128"/>
    <lineage>
        <taxon>Bacteria</taxon>
        <taxon>Bacillati</taxon>
        <taxon>Actinomycetota</taxon>
        <taxon>Actinomycetes</taxon>
        <taxon>Jatrophihabitantales</taxon>
        <taxon>Jatrophihabitantaceae</taxon>
        <taxon>Jatrophihabitans</taxon>
    </lineage>
</organism>
<keyword evidence="2" id="KW-0812">Transmembrane</keyword>
<evidence type="ECO:0000256" key="1">
    <source>
        <dbReference type="SAM" id="MobiDB-lite"/>
    </source>
</evidence>
<name>A0ABY7JUL3_9ACTN</name>
<keyword evidence="3" id="KW-0732">Signal</keyword>
<gene>
    <name evidence="4" type="ORF">M6B22_12640</name>
</gene>
<feature type="chain" id="PRO_5046094152" evidence="3">
    <location>
        <begin position="20"/>
        <end position="340"/>
    </location>
</feature>
<evidence type="ECO:0000256" key="2">
    <source>
        <dbReference type="SAM" id="Phobius"/>
    </source>
</evidence>
<accession>A0ABY7JUL3</accession>
<dbReference type="RefSeq" id="WP_269441902.1">
    <property type="nucleotide sequence ID" value="NZ_CP097463.1"/>
</dbReference>
<reference evidence="4" key="1">
    <citation type="submission" date="2022-05" db="EMBL/GenBank/DDBJ databases">
        <title>Jatrophihabitans sp. SB3-54 whole genome sequence.</title>
        <authorList>
            <person name="Suh M.K."/>
            <person name="Eom M.K."/>
            <person name="Kim J.S."/>
            <person name="Kim H.S."/>
            <person name="Do H.E."/>
            <person name="Shin Y.K."/>
            <person name="Lee J.-S."/>
        </authorList>
    </citation>
    <scope>NUCLEOTIDE SEQUENCE</scope>
    <source>
        <strain evidence="4">SB3-54</strain>
    </source>
</reference>
<feature type="compositionally biased region" description="Low complexity" evidence="1">
    <location>
        <begin position="273"/>
        <end position="293"/>
    </location>
</feature>
<evidence type="ECO:0000313" key="5">
    <source>
        <dbReference type="Proteomes" id="UP001164693"/>
    </source>
</evidence>
<keyword evidence="5" id="KW-1185">Reference proteome</keyword>
<feature type="region of interest" description="Disordered" evidence="1">
    <location>
        <begin position="202"/>
        <end position="249"/>
    </location>
</feature>
<dbReference type="Proteomes" id="UP001164693">
    <property type="component" value="Chromosome"/>
</dbReference>
<evidence type="ECO:0000313" key="4">
    <source>
        <dbReference type="EMBL" id="WAX55393.1"/>
    </source>
</evidence>
<dbReference type="EMBL" id="CP097463">
    <property type="protein sequence ID" value="WAX55393.1"/>
    <property type="molecule type" value="Genomic_DNA"/>
</dbReference>
<keyword evidence="2" id="KW-1133">Transmembrane helix</keyword>
<evidence type="ECO:0000256" key="3">
    <source>
        <dbReference type="SAM" id="SignalP"/>
    </source>
</evidence>
<protein>
    <submittedName>
        <fullName evidence="4">Uncharacterized protein</fullName>
    </submittedName>
</protein>
<feature type="signal peptide" evidence="3">
    <location>
        <begin position="1"/>
        <end position="19"/>
    </location>
</feature>
<sequence>MTGLAVAGAAVLTMSPAHAAPDPSPNYHPGKDKATFTVTGVLDSNCLVSTGGTEVWIKPGDSIDFDSALAGIDLATLGLTTKQIAGLNVSARIDGKVVADVAAGTDTTVANLSAGDHTLTWTAKSIALLPGLLGAVLPPVPLSSSALQAGASLDWSGVIHVTDSAPTCKLAVAAPSGTISLGPVKVPLPSVTVAVPEPTLPDLGGLLPGGSSKTSGSGSGHSSAPSSGTNYTPPGLTIPEQVVPTGYGNGAGTVGGGGFGNALPDLGGNLVNGAPDSGGAEAAPSGSSSPASARVSSNAADLAANPSPSAQLPVLLAILAILALSLVTATYARLYLLRRN</sequence>
<feature type="compositionally biased region" description="Low complexity" evidence="1">
    <location>
        <begin position="202"/>
        <end position="229"/>
    </location>
</feature>
<keyword evidence="2" id="KW-0472">Membrane</keyword>
<feature type="region of interest" description="Disordered" evidence="1">
    <location>
        <begin position="270"/>
        <end position="293"/>
    </location>
</feature>
<feature type="transmembrane region" description="Helical" evidence="2">
    <location>
        <begin position="314"/>
        <end position="336"/>
    </location>
</feature>
<proteinExistence type="predicted"/>